<name>A0A285T5J3_9BACL</name>
<evidence type="ECO:0000313" key="2">
    <source>
        <dbReference type="EMBL" id="SOC16642.1"/>
    </source>
</evidence>
<protein>
    <submittedName>
        <fullName evidence="2">SH3 domain-containing protein</fullName>
    </submittedName>
</protein>
<dbReference type="Gene3D" id="2.30.30.40">
    <property type="entry name" value="SH3 Domains"/>
    <property type="match status" value="1"/>
</dbReference>
<dbReference type="OrthoDB" id="2453732at2"/>
<dbReference type="InterPro" id="IPR003646">
    <property type="entry name" value="SH3-like_bac-type"/>
</dbReference>
<feature type="domain" description="SH3b" evidence="1">
    <location>
        <begin position="30"/>
        <end position="93"/>
    </location>
</feature>
<reference evidence="3" key="1">
    <citation type="submission" date="2017-08" db="EMBL/GenBank/DDBJ databases">
        <authorList>
            <person name="Varghese N."/>
            <person name="Submissions S."/>
        </authorList>
    </citation>
    <scope>NUCLEOTIDE SEQUENCE [LARGE SCALE GENOMIC DNA]</scope>
    <source>
        <strain evidence="3">JC22</strain>
    </source>
</reference>
<evidence type="ECO:0000313" key="3">
    <source>
        <dbReference type="Proteomes" id="UP000219636"/>
    </source>
</evidence>
<dbReference type="AlphaFoldDB" id="A0A285T5J3"/>
<sequence length="333" mass="37714">MKKLITLLLLFAFVITPTLFFKDVPTEAAGNIMYVNAKDDIILREKPSQNAKKLGSIKNYSAVTVLSSSKGWSYVQTSKTKGYVYTSALSSKKPTPTINGGLIPKVGLKLTYSPSILSTKKEEFIVNKDLYCTYLVNISNNDADFCYTEKQSRLSMGVSATDWSFFHFTYPMKQGQYIKDMYFDVDDASGLMVEQYNKVLVESMTKKVKVKAGTFENVVILRYQSGERYYFAKGIGLIKATDKKGKTVTELSSVKNDKLTTTDAVKLIKKYTGLANDSDVIFEYDHKNDEQHYIIHVYRFVGEPGYEHTATFGWYGVNPHTGEIYDAFMENRL</sequence>
<dbReference type="Proteomes" id="UP000219636">
    <property type="component" value="Unassembled WGS sequence"/>
</dbReference>
<dbReference type="Pfam" id="PF08239">
    <property type="entry name" value="SH3_3"/>
    <property type="match status" value="1"/>
</dbReference>
<accession>A0A285T5J3</accession>
<evidence type="ECO:0000259" key="1">
    <source>
        <dbReference type="PROSITE" id="PS51781"/>
    </source>
</evidence>
<dbReference type="RefSeq" id="WP_097074127.1">
    <property type="nucleotide sequence ID" value="NZ_OBMQ01000009.1"/>
</dbReference>
<dbReference type="EMBL" id="OBMQ01000009">
    <property type="protein sequence ID" value="SOC16642.1"/>
    <property type="molecule type" value="Genomic_DNA"/>
</dbReference>
<dbReference type="PROSITE" id="PS51781">
    <property type="entry name" value="SH3B"/>
    <property type="match status" value="1"/>
</dbReference>
<organism evidence="2 3">
    <name type="scientific">Ureibacillus xyleni</name>
    <dbReference type="NCBI Taxonomy" id="614648"/>
    <lineage>
        <taxon>Bacteria</taxon>
        <taxon>Bacillati</taxon>
        <taxon>Bacillota</taxon>
        <taxon>Bacilli</taxon>
        <taxon>Bacillales</taxon>
        <taxon>Caryophanaceae</taxon>
        <taxon>Ureibacillus</taxon>
    </lineage>
</organism>
<proteinExistence type="predicted"/>
<keyword evidence="3" id="KW-1185">Reference proteome</keyword>
<gene>
    <name evidence="2" type="ORF">SAMN05880501_10952</name>
</gene>